<dbReference type="SUPFAM" id="SSF52091">
    <property type="entry name" value="SpoIIaa-like"/>
    <property type="match status" value="1"/>
</dbReference>
<gene>
    <name evidence="4" type="ORF">BCF44_108418</name>
</gene>
<dbReference type="InterPro" id="IPR003658">
    <property type="entry name" value="Anti-sigma_ant"/>
</dbReference>
<organism evidence="4 5">
    <name type="scientific">Kutzneria buriramensis</name>
    <dbReference type="NCBI Taxonomy" id="1045776"/>
    <lineage>
        <taxon>Bacteria</taxon>
        <taxon>Bacillati</taxon>
        <taxon>Actinomycetota</taxon>
        <taxon>Actinomycetes</taxon>
        <taxon>Pseudonocardiales</taxon>
        <taxon>Pseudonocardiaceae</taxon>
        <taxon>Kutzneria</taxon>
    </lineage>
</organism>
<sequence length="117" mass="11754">MPENTGAFTAETELVDGVAVVHLAGELDMQTVPAATLELDRAVGGGAGGVVVNLGGLTFLASAGLAMLAAVAEQARQGGVALRLVADSRVVLRPLEITGLDAGFDIRDTVQTALASL</sequence>
<reference evidence="4 5" key="1">
    <citation type="submission" date="2018-08" db="EMBL/GenBank/DDBJ databases">
        <title>Genomic Encyclopedia of Archaeal and Bacterial Type Strains, Phase II (KMG-II): from individual species to whole genera.</title>
        <authorList>
            <person name="Goeker M."/>
        </authorList>
    </citation>
    <scope>NUCLEOTIDE SEQUENCE [LARGE SCALE GENOMIC DNA]</scope>
    <source>
        <strain evidence="4 5">DSM 45791</strain>
    </source>
</reference>
<evidence type="ECO:0000256" key="1">
    <source>
        <dbReference type="ARBA" id="ARBA00009013"/>
    </source>
</evidence>
<name>A0A3E0HHD4_9PSEU</name>
<proteinExistence type="inferred from homology"/>
<dbReference type="AlphaFoldDB" id="A0A3E0HHD4"/>
<dbReference type="CDD" id="cd07043">
    <property type="entry name" value="STAS_anti-anti-sigma_factors"/>
    <property type="match status" value="1"/>
</dbReference>
<dbReference type="Pfam" id="PF01740">
    <property type="entry name" value="STAS"/>
    <property type="match status" value="1"/>
</dbReference>
<comment type="caution">
    <text evidence="4">The sequence shown here is derived from an EMBL/GenBank/DDBJ whole genome shotgun (WGS) entry which is preliminary data.</text>
</comment>
<keyword evidence="5" id="KW-1185">Reference proteome</keyword>
<evidence type="ECO:0000313" key="4">
    <source>
        <dbReference type="EMBL" id="REH44937.1"/>
    </source>
</evidence>
<dbReference type="Proteomes" id="UP000256269">
    <property type="component" value="Unassembled WGS sequence"/>
</dbReference>
<dbReference type="EMBL" id="QUNO01000008">
    <property type="protein sequence ID" value="REH44937.1"/>
    <property type="molecule type" value="Genomic_DNA"/>
</dbReference>
<dbReference type="NCBIfam" id="TIGR00377">
    <property type="entry name" value="ant_ant_sig"/>
    <property type="match status" value="1"/>
</dbReference>
<evidence type="ECO:0000259" key="3">
    <source>
        <dbReference type="PROSITE" id="PS50801"/>
    </source>
</evidence>
<dbReference type="InterPro" id="IPR036513">
    <property type="entry name" value="STAS_dom_sf"/>
</dbReference>
<dbReference type="Gene3D" id="3.30.750.24">
    <property type="entry name" value="STAS domain"/>
    <property type="match status" value="1"/>
</dbReference>
<dbReference type="GO" id="GO:0043856">
    <property type="term" value="F:anti-sigma factor antagonist activity"/>
    <property type="evidence" value="ECO:0007669"/>
    <property type="project" value="InterPro"/>
</dbReference>
<evidence type="ECO:0000313" key="5">
    <source>
        <dbReference type="Proteomes" id="UP000256269"/>
    </source>
</evidence>
<protein>
    <recommendedName>
        <fullName evidence="2">Anti-sigma factor antagonist</fullName>
    </recommendedName>
</protein>
<dbReference type="InterPro" id="IPR002645">
    <property type="entry name" value="STAS_dom"/>
</dbReference>
<dbReference type="PROSITE" id="PS50801">
    <property type="entry name" value="STAS"/>
    <property type="match status" value="1"/>
</dbReference>
<feature type="domain" description="STAS" evidence="3">
    <location>
        <begin position="8"/>
        <end position="117"/>
    </location>
</feature>
<accession>A0A3E0HHD4</accession>
<dbReference type="PANTHER" id="PTHR33495:SF2">
    <property type="entry name" value="ANTI-SIGMA FACTOR ANTAGONIST TM_1081-RELATED"/>
    <property type="match status" value="1"/>
</dbReference>
<evidence type="ECO:0000256" key="2">
    <source>
        <dbReference type="RuleBase" id="RU003749"/>
    </source>
</evidence>
<dbReference type="PANTHER" id="PTHR33495">
    <property type="entry name" value="ANTI-SIGMA FACTOR ANTAGONIST TM_1081-RELATED-RELATED"/>
    <property type="match status" value="1"/>
</dbReference>
<dbReference type="RefSeq" id="WP_170217729.1">
    <property type="nucleotide sequence ID" value="NZ_CP144375.1"/>
</dbReference>
<comment type="similarity">
    <text evidence="1 2">Belongs to the anti-sigma-factor antagonist family.</text>
</comment>